<dbReference type="OrthoDB" id="10648984at2759"/>
<accession>A0A7R9Q4P9</accession>
<dbReference type="EMBL" id="CAJPIZ010010392">
    <property type="protein sequence ID" value="CAG2112509.1"/>
    <property type="molecule type" value="Genomic_DNA"/>
</dbReference>
<dbReference type="EMBL" id="OC864967">
    <property type="protein sequence ID" value="CAD7632079.1"/>
    <property type="molecule type" value="Genomic_DNA"/>
</dbReference>
<evidence type="ECO:0000313" key="3">
    <source>
        <dbReference type="EMBL" id="CAD7632079.1"/>
    </source>
</evidence>
<feature type="coiled-coil region" evidence="1">
    <location>
        <begin position="40"/>
        <end position="67"/>
    </location>
</feature>
<evidence type="ECO:0000313" key="4">
    <source>
        <dbReference type="Proteomes" id="UP000759131"/>
    </source>
</evidence>
<proteinExistence type="predicted"/>
<sequence>MSLNNSLSDLINAGNEKNSSETTQESSEILNIKSNDSLINQKSETSLQELENDINDKINANIAVNQLTGLTGDAINNKPQSVDTIGSANDIAAPDFSLTTGAIVSVVPKEIANNSDNIAAKGLDGYNNQTNQSMISSPVVSENKTETTTNLIHTEEMGLSMGISSYGSHRNKRSFLLRPLRSNLDEILNMRRQRRATMRFKRNSNYEDLLASILAPDDDNDNAVDDKYGTEDANEALNTIALNYILSDINSDNTDDNNKYSDLERIKQYYDYILPLIENADSSNAGDSDTTDDNSVVVDDLPNVYGGGYSQASIPVIPYSWPNRYQRIRRSYYNRYQNPLSVYTGLKRKRSYYKNHMRGGEWGKIVGANSDRSAYDDEAQEANKIYSLASLLATDYAPVVDGAYGQRFKRSAKRLAKQFKRSVKPDFKHM</sequence>
<evidence type="ECO:0000256" key="1">
    <source>
        <dbReference type="SAM" id="Coils"/>
    </source>
</evidence>
<keyword evidence="4" id="KW-1185">Reference proteome</keyword>
<feature type="region of interest" description="Disordered" evidence="2">
    <location>
        <begin position="1"/>
        <end position="26"/>
    </location>
</feature>
<organism evidence="3">
    <name type="scientific">Medioppia subpectinata</name>
    <dbReference type="NCBI Taxonomy" id="1979941"/>
    <lineage>
        <taxon>Eukaryota</taxon>
        <taxon>Metazoa</taxon>
        <taxon>Ecdysozoa</taxon>
        <taxon>Arthropoda</taxon>
        <taxon>Chelicerata</taxon>
        <taxon>Arachnida</taxon>
        <taxon>Acari</taxon>
        <taxon>Acariformes</taxon>
        <taxon>Sarcoptiformes</taxon>
        <taxon>Oribatida</taxon>
        <taxon>Brachypylina</taxon>
        <taxon>Oppioidea</taxon>
        <taxon>Oppiidae</taxon>
        <taxon>Medioppia</taxon>
    </lineage>
</organism>
<gene>
    <name evidence="3" type="ORF">OSB1V03_LOCUS12484</name>
</gene>
<reference evidence="3" key="1">
    <citation type="submission" date="2020-11" db="EMBL/GenBank/DDBJ databases">
        <authorList>
            <person name="Tran Van P."/>
        </authorList>
    </citation>
    <scope>NUCLEOTIDE SEQUENCE</scope>
</reference>
<name>A0A7R9Q4P9_9ACAR</name>
<evidence type="ECO:0000256" key="2">
    <source>
        <dbReference type="SAM" id="MobiDB-lite"/>
    </source>
</evidence>
<dbReference type="AlphaFoldDB" id="A0A7R9Q4P9"/>
<keyword evidence="1" id="KW-0175">Coiled coil</keyword>
<dbReference type="Proteomes" id="UP000759131">
    <property type="component" value="Unassembled WGS sequence"/>
</dbReference>
<protein>
    <submittedName>
        <fullName evidence="3">Uncharacterized protein</fullName>
    </submittedName>
</protein>